<sequence length="93" mass="11234">MGYIAPIPHFQYKQYQEREMKVNKHPFRFFPVQPARALKNNREETFSEEMHIYEDNEHKKNLSATKRRPQKNMIPQELLAEVTGKGTYFNEYV</sequence>
<dbReference type="Proteomes" id="UP000181997">
    <property type="component" value="Unassembled WGS sequence"/>
</dbReference>
<dbReference type="OrthoDB" id="2706316at2"/>
<dbReference type="EMBL" id="FMAU01000002">
    <property type="protein sequence ID" value="SCC01595.1"/>
    <property type="molecule type" value="Genomic_DNA"/>
</dbReference>
<name>A0A0V8HIP2_9BACI</name>
<reference evidence="2" key="1">
    <citation type="submission" date="2016-08" db="EMBL/GenBank/DDBJ databases">
        <authorList>
            <person name="Varghese N."/>
            <person name="Submissions Spin"/>
        </authorList>
    </citation>
    <scope>NUCLEOTIDE SEQUENCE [LARGE SCALE GENOMIC DNA]</scope>
    <source>
        <strain evidence="2">SGD-1123</strain>
    </source>
</reference>
<evidence type="ECO:0000313" key="1">
    <source>
        <dbReference type="EMBL" id="SCC01595.1"/>
    </source>
</evidence>
<dbReference type="AlphaFoldDB" id="A0A0V8HIP2"/>
<accession>A0A0V8HIP2</accession>
<organism evidence="1 2">
    <name type="scientific">[Bacillus] enclensis</name>
    <dbReference type="NCBI Taxonomy" id="1402860"/>
    <lineage>
        <taxon>Bacteria</taxon>
        <taxon>Bacillati</taxon>
        <taxon>Bacillota</taxon>
        <taxon>Bacilli</taxon>
        <taxon>Bacillales</taxon>
        <taxon>Bacillaceae</taxon>
        <taxon>Rossellomorea</taxon>
    </lineage>
</organism>
<keyword evidence="2" id="KW-1185">Reference proteome</keyword>
<evidence type="ECO:0000313" key="2">
    <source>
        <dbReference type="Proteomes" id="UP000181997"/>
    </source>
</evidence>
<protein>
    <submittedName>
        <fullName evidence="1">Uncharacterized protein</fullName>
    </submittedName>
</protein>
<gene>
    <name evidence="1" type="ORF">GA0061094_1868</name>
</gene>
<proteinExistence type="predicted"/>
<dbReference type="RefSeq" id="WP_058298269.1">
    <property type="nucleotide sequence ID" value="NZ_FMAU01000002.1"/>
</dbReference>